<dbReference type="EMBL" id="CATOUU010000607">
    <property type="protein sequence ID" value="CAI9935366.1"/>
    <property type="molecule type" value="Genomic_DNA"/>
</dbReference>
<evidence type="ECO:0000313" key="10">
    <source>
        <dbReference type="EMBL" id="CAL6112681.1"/>
    </source>
</evidence>
<dbReference type="EMBL" id="CATOUU010000607">
    <property type="protein sequence ID" value="CAI9935360.1"/>
    <property type="molecule type" value="Genomic_DNA"/>
</dbReference>
<sequence>MPNNICDTNLVEITHVSTRQPRRQRNLRCSNLFVNKQGVEQNVYFYSADLLPLCQRLVAASVGVRGADAIQNASVPGDAFWNTSSATNHFDTRYCQVRLALGNHVATRLWLRAILRA</sequence>
<evidence type="ECO:0000313" key="5">
    <source>
        <dbReference type="EMBL" id="CAI9935366.1"/>
    </source>
</evidence>
<dbReference type="AlphaFoldDB" id="A0AA86PAX0"/>
<dbReference type="EMBL" id="CAXDID020000743">
    <property type="protein sequence ID" value="CAL6112661.1"/>
    <property type="molecule type" value="Genomic_DNA"/>
</dbReference>
<evidence type="ECO:0000313" key="1">
    <source>
        <dbReference type="EMBL" id="CAI9935356.1"/>
    </source>
</evidence>
<dbReference type="EMBL" id="CAXDID020000743">
    <property type="protein sequence ID" value="CAL6112669.1"/>
    <property type="molecule type" value="Genomic_DNA"/>
</dbReference>
<evidence type="ECO:0000313" key="6">
    <source>
        <dbReference type="EMBL" id="CAL6112661.1"/>
    </source>
</evidence>
<gene>
    <name evidence="1" type="ORF">HINF_LOCUS23001</name>
    <name evidence="2" type="ORF">HINF_LOCUS23003</name>
    <name evidence="3" type="ORF">HINF_LOCUS23005</name>
    <name evidence="4" type="ORF">HINF_LOCUS23007</name>
    <name evidence="5" type="ORF">HINF_LOCUS23011</name>
    <name evidence="6" type="ORF">HINF_LOCUS77144</name>
    <name evidence="7" type="ORF">HINF_LOCUS77146</name>
    <name evidence="8" type="ORF">HINF_LOCUS77148</name>
    <name evidence="9" type="ORF">HINF_LOCUS77150</name>
    <name evidence="10" type="ORF">HINF_LOCUS77154</name>
</gene>
<evidence type="ECO:0000313" key="11">
    <source>
        <dbReference type="Proteomes" id="UP001642409"/>
    </source>
</evidence>
<reference evidence="4" key="1">
    <citation type="submission" date="2023-06" db="EMBL/GenBank/DDBJ databases">
        <authorList>
            <person name="Kurt Z."/>
        </authorList>
    </citation>
    <scope>NUCLEOTIDE SEQUENCE</scope>
</reference>
<dbReference type="EMBL" id="CAXDID020000743">
    <property type="protein sequence ID" value="CAL6112673.1"/>
    <property type="molecule type" value="Genomic_DNA"/>
</dbReference>
<evidence type="ECO:0000313" key="7">
    <source>
        <dbReference type="EMBL" id="CAL6112665.1"/>
    </source>
</evidence>
<reference evidence="6 11" key="2">
    <citation type="submission" date="2024-07" db="EMBL/GenBank/DDBJ databases">
        <authorList>
            <person name="Akdeniz Z."/>
        </authorList>
    </citation>
    <scope>NUCLEOTIDE SEQUENCE [LARGE SCALE GENOMIC DNA]</scope>
</reference>
<evidence type="ECO:0000313" key="9">
    <source>
        <dbReference type="EMBL" id="CAL6112673.1"/>
    </source>
</evidence>
<dbReference type="EMBL" id="CATOUU010000607">
    <property type="protein sequence ID" value="CAI9935362.1"/>
    <property type="molecule type" value="Genomic_DNA"/>
</dbReference>
<proteinExistence type="predicted"/>
<protein>
    <submittedName>
        <fullName evidence="6">Hypothetical_protein</fullName>
    </submittedName>
</protein>
<comment type="caution">
    <text evidence="4">The sequence shown here is derived from an EMBL/GenBank/DDBJ whole genome shotgun (WGS) entry which is preliminary data.</text>
</comment>
<keyword evidence="11" id="KW-1185">Reference proteome</keyword>
<dbReference type="EMBL" id="CATOUU010000607">
    <property type="protein sequence ID" value="CAI9935358.1"/>
    <property type="molecule type" value="Genomic_DNA"/>
</dbReference>
<evidence type="ECO:0000313" key="4">
    <source>
        <dbReference type="EMBL" id="CAI9935362.1"/>
    </source>
</evidence>
<evidence type="ECO:0000313" key="2">
    <source>
        <dbReference type="EMBL" id="CAI9935358.1"/>
    </source>
</evidence>
<accession>A0AA86PAX0</accession>
<name>A0AA86PAX0_9EUKA</name>
<evidence type="ECO:0000313" key="8">
    <source>
        <dbReference type="EMBL" id="CAL6112669.1"/>
    </source>
</evidence>
<dbReference type="EMBL" id="CAXDID020000743">
    <property type="protein sequence ID" value="CAL6112665.1"/>
    <property type="molecule type" value="Genomic_DNA"/>
</dbReference>
<dbReference type="EMBL" id="CAXDID020000743">
    <property type="protein sequence ID" value="CAL6112681.1"/>
    <property type="molecule type" value="Genomic_DNA"/>
</dbReference>
<organism evidence="4">
    <name type="scientific">Hexamita inflata</name>
    <dbReference type="NCBI Taxonomy" id="28002"/>
    <lineage>
        <taxon>Eukaryota</taxon>
        <taxon>Metamonada</taxon>
        <taxon>Diplomonadida</taxon>
        <taxon>Hexamitidae</taxon>
        <taxon>Hexamitinae</taxon>
        <taxon>Hexamita</taxon>
    </lineage>
</organism>
<dbReference type="Proteomes" id="UP001642409">
    <property type="component" value="Unassembled WGS sequence"/>
</dbReference>
<dbReference type="EMBL" id="CATOUU010000607">
    <property type="protein sequence ID" value="CAI9935356.1"/>
    <property type="molecule type" value="Genomic_DNA"/>
</dbReference>
<evidence type="ECO:0000313" key="3">
    <source>
        <dbReference type="EMBL" id="CAI9935360.1"/>
    </source>
</evidence>